<reference evidence="4" key="1">
    <citation type="submission" date="2010-11" db="EMBL/GenBank/DDBJ databases">
        <title>The genome sequence of Microbotryum violaceum strain p1A1 Lamole.</title>
        <authorList>
            <person name="Cuomo C."/>
            <person name="Perlin M."/>
            <person name="Young S.K."/>
            <person name="Zeng Q."/>
            <person name="Gargeya S."/>
            <person name="Alvarado L."/>
            <person name="Berlin A."/>
            <person name="Chapman S.B."/>
            <person name="Chen Z."/>
            <person name="Freedman E."/>
            <person name="Gellesch M."/>
            <person name="Goldberg J."/>
            <person name="Griggs A."/>
            <person name="Gujja S."/>
            <person name="Heilman E."/>
            <person name="Heiman D."/>
            <person name="Howarth C."/>
            <person name="Mehta T."/>
            <person name="Neiman D."/>
            <person name="Pearson M."/>
            <person name="Roberts A."/>
            <person name="Saif S."/>
            <person name="Shea T."/>
            <person name="Shenoy N."/>
            <person name="Sisk P."/>
            <person name="Stolte C."/>
            <person name="Sykes S."/>
            <person name="White J."/>
            <person name="Yandava C."/>
            <person name="Haas B."/>
            <person name="Nusbaum C."/>
            <person name="Birren B."/>
        </authorList>
    </citation>
    <scope>NUCLEOTIDE SEQUENCE [LARGE SCALE GENOMIC DNA]</scope>
    <source>
        <strain evidence="4">p1A1 Lamole</strain>
    </source>
</reference>
<accession>U5HHT8</accession>
<reference evidence="2 4" key="3">
    <citation type="journal article" date="2015" name="BMC Genomics">
        <title>Sex and parasites: genomic and transcriptomic analysis of Microbotryum lychnidis-dioicae, the biotrophic and plant-castrating anther smut fungus.</title>
        <authorList>
            <person name="Perlin M.H."/>
            <person name="Amselem J."/>
            <person name="Fontanillas E."/>
            <person name="Toh S.S."/>
            <person name="Chen Z."/>
            <person name="Goldberg J."/>
            <person name="Duplessis S."/>
            <person name="Henrissat B."/>
            <person name="Young S."/>
            <person name="Zeng Q."/>
            <person name="Aguileta G."/>
            <person name="Petit E."/>
            <person name="Badouin H."/>
            <person name="Andrews J."/>
            <person name="Razeeq D."/>
            <person name="Gabaldon T."/>
            <person name="Quesneville H."/>
            <person name="Giraud T."/>
            <person name="Hood M.E."/>
            <person name="Schultz D.J."/>
            <person name="Cuomo C.A."/>
        </authorList>
    </citation>
    <scope>NUCLEOTIDE SEQUENCE [LARGE SCALE GENOMIC DNA]</scope>
    <source>
        <strain evidence="4">p1A1 Lamole</strain>
        <strain evidence="2">P1A1 Lamole</strain>
    </source>
</reference>
<dbReference type="STRING" id="683840.U5HHT8"/>
<protein>
    <submittedName>
        <fullName evidence="2">Proteophosphoglycan</fullName>
    </submittedName>
</protein>
<evidence type="ECO:0000256" key="1">
    <source>
        <dbReference type="SAM" id="MobiDB-lite"/>
    </source>
</evidence>
<dbReference type="AlphaFoldDB" id="U5HHT8"/>
<evidence type="ECO:0000313" key="2">
    <source>
        <dbReference type="EMBL" id="KDE02866.1"/>
    </source>
</evidence>
<gene>
    <name evidence="2" type="ORF">MVLG_06611</name>
</gene>
<proteinExistence type="predicted"/>
<dbReference type="EnsemblFungi" id="MVLG_06611T0">
    <property type="protein sequence ID" value="MVLG_06611T0"/>
    <property type="gene ID" value="MVLG_06611"/>
</dbReference>
<feature type="compositionally biased region" description="Polar residues" evidence="1">
    <location>
        <begin position="92"/>
        <end position="104"/>
    </location>
</feature>
<evidence type="ECO:0000313" key="4">
    <source>
        <dbReference type="Proteomes" id="UP000017200"/>
    </source>
</evidence>
<evidence type="ECO:0000313" key="3">
    <source>
        <dbReference type="EnsemblFungi" id="MVLG_06611T0"/>
    </source>
</evidence>
<feature type="region of interest" description="Disordered" evidence="1">
    <location>
        <begin position="69"/>
        <end position="117"/>
    </location>
</feature>
<organism evidence="2">
    <name type="scientific">Microbotryum lychnidis-dioicae (strain p1A1 Lamole / MvSl-1064)</name>
    <name type="common">Anther smut fungus</name>
    <dbReference type="NCBI Taxonomy" id="683840"/>
    <lineage>
        <taxon>Eukaryota</taxon>
        <taxon>Fungi</taxon>
        <taxon>Dikarya</taxon>
        <taxon>Basidiomycota</taxon>
        <taxon>Pucciniomycotina</taxon>
        <taxon>Microbotryomycetes</taxon>
        <taxon>Microbotryales</taxon>
        <taxon>Microbotryaceae</taxon>
        <taxon>Microbotryum</taxon>
    </lineage>
</organism>
<dbReference type="OrthoDB" id="2540351at2759"/>
<dbReference type="Proteomes" id="UP000017200">
    <property type="component" value="Unassembled WGS sequence"/>
</dbReference>
<sequence length="413" mass="44434">MSHDRDLMQAAQASASSSTSTSTSVATKSAATSSTSASSLVAASASAGLQLPSTSDTYDFAALRGVLPAGHDSDYSDRKHAQERDREPAVGPSTSVLHSSNYSTPVRAHRETASGERAYARAERISEAVQMKRKSSPALEAYFFSPPTPEELANKIWPKEHEIGTEEALGEVIAGVINTVSRRLDRLTSNSPQYIGVAPDRVETTDKTADVVLLTHAAGAHNPTLPNVWALPRHADPQAKKPDADAHPDTNVNFNANVNGRGQHQNDEDDAKAKVDLNRAKHSFTHVAAVGETKAGNSAAEGQLFRRLSALLVTPIREYAIGFTLRGYRLKLYIMTACGLFFTNFKTVTENPESCRTFCAVVSSTVIVLRAASPPLHNLARRSPRPVHALPRLLPAGGRGVQRGSNDDVQRQD</sequence>
<dbReference type="EMBL" id="GL541775">
    <property type="protein sequence ID" value="KDE02866.1"/>
    <property type="molecule type" value="Genomic_DNA"/>
</dbReference>
<feature type="compositionally biased region" description="Basic and acidic residues" evidence="1">
    <location>
        <begin position="108"/>
        <end position="117"/>
    </location>
</feature>
<dbReference type="InParanoid" id="U5HHT8"/>
<dbReference type="EMBL" id="AEIJ01000821">
    <property type="status" value="NOT_ANNOTATED_CDS"/>
    <property type="molecule type" value="Genomic_DNA"/>
</dbReference>
<feature type="region of interest" description="Disordered" evidence="1">
    <location>
        <begin position="1"/>
        <end position="44"/>
    </location>
</feature>
<reference evidence="3" key="4">
    <citation type="submission" date="2015-06" db="UniProtKB">
        <authorList>
            <consortium name="EnsemblFungi"/>
        </authorList>
    </citation>
    <scope>IDENTIFICATION</scope>
</reference>
<dbReference type="HOGENOM" id="CLU_665980_0_0_1"/>
<keyword evidence="4" id="KW-1185">Reference proteome</keyword>
<reference evidence="2" key="2">
    <citation type="submission" date="2010-11" db="EMBL/GenBank/DDBJ databases">
        <authorList>
            <consortium name="The Broad Institute Genome Sequencing Platform"/>
            <person name="Earl A."/>
            <person name="Ward D."/>
            <person name="Feldgarden M."/>
            <person name="Gevers D."/>
            <person name="Butler R."/>
            <person name="Young S.K."/>
            <person name="Zeng Q."/>
            <person name="Gargeya S."/>
            <person name="Fitzgerald M."/>
            <person name="Haas B."/>
            <person name="Abouelleil A."/>
            <person name="Alvarado L."/>
            <person name="Arachchi H.M."/>
            <person name="Berlin A."/>
            <person name="Brown A."/>
            <person name="Chapman S.B."/>
            <person name="Chen Z."/>
            <person name="Dunbar C."/>
            <person name="Freedman E."/>
            <person name="Gearin G."/>
            <person name="Gellesch M."/>
            <person name="Goldberg J."/>
            <person name="Griggs A."/>
            <person name="Gujja S."/>
            <person name="Heilman E."/>
            <person name="Heiman D."/>
            <person name="Howarth C."/>
            <person name="Larson L."/>
            <person name="Lui A."/>
            <person name="MacDonald P.J.P."/>
            <person name="Mehta T."/>
            <person name="Montmayeur A."/>
            <person name="Murphy C."/>
            <person name="Neiman D."/>
            <person name="Pearson M."/>
            <person name="Priest M."/>
            <person name="Roberts A."/>
            <person name="Saif S."/>
            <person name="Shea T."/>
            <person name="Shenoy N."/>
            <person name="Sisk P."/>
            <person name="Stolte C."/>
            <person name="Sykes S."/>
            <person name="White J."/>
            <person name="Yandava C."/>
            <person name="Wortman J."/>
            <person name="Nusbaum C."/>
            <person name="Birren B."/>
        </authorList>
    </citation>
    <scope>NUCLEOTIDE SEQUENCE</scope>
    <source>
        <strain evidence="2">P1A1 Lamole</strain>
    </source>
</reference>
<feature type="compositionally biased region" description="Basic and acidic residues" evidence="1">
    <location>
        <begin position="71"/>
        <end position="88"/>
    </location>
</feature>
<name>U5HHT8_USTV1</name>
<feature type="region of interest" description="Disordered" evidence="1">
    <location>
        <begin position="391"/>
        <end position="413"/>
    </location>
</feature>
<feature type="compositionally biased region" description="Low complexity" evidence="1">
    <location>
        <begin position="10"/>
        <end position="44"/>
    </location>
</feature>